<dbReference type="eggNOG" id="COG0583">
    <property type="taxonomic scope" value="Bacteria"/>
</dbReference>
<organism evidence="6 7">
    <name type="scientific">Saccharomonospora xinjiangensis XJ-54</name>
    <dbReference type="NCBI Taxonomy" id="882086"/>
    <lineage>
        <taxon>Bacteria</taxon>
        <taxon>Bacillati</taxon>
        <taxon>Actinomycetota</taxon>
        <taxon>Actinomycetes</taxon>
        <taxon>Pseudonocardiales</taxon>
        <taxon>Pseudonocardiaceae</taxon>
        <taxon>Saccharomonospora</taxon>
    </lineage>
</organism>
<feature type="domain" description="HTH lysR-type" evidence="5">
    <location>
        <begin position="4"/>
        <end position="61"/>
    </location>
</feature>
<dbReference type="PANTHER" id="PTHR30346">
    <property type="entry name" value="TRANSCRIPTIONAL DUAL REGULATOR HCAR-RELATED"/>
    <property type="match status" value="1"/>
</dbReference>
<dbReference type="Pfam" id="PF00126">
    <property type="entry name" value="HTH_1"/>
    <property type="match status" value="1"/>
</dbReference>
<reference evidence="6 7" key="1">
    <citation type="submission" date="2012-01" db="EMBL/GenBank/DDBJ databases">
        <title>Improved High-Quality Draft sequence of Saccharomonospora xinjiangensis XJ-54.</title>
        <authorList>
            <consortium name="US DOE Joint Genome Institute"/>
            <person name="Lucas S."/>
            <person name="Han J."/>
            <person name="Lapidus A."/>
            <person name="Cheng J.-F."/>
            <person name="Goodwin L."/>
            <person name="Pitluck S."/>
            <person name="Peters L."/>
            <person name="Mikhailova N."/>
            <person name="Teshima H."/>
            <person name="Detter J.C."/>
            <person name="Han C."/>
            <person name="Tapia R."/>
            <person name="Land M."/>
            <person name="Hauser L."/>
            <person name="Kyrpides N."/>
            <person name="Ivanova N."/>
            <person name="Pagani I."/>
            <person name="Brambilla E.-M."/>
            <person name="Klenk H.-P."/>
            <person name="Woyke T."/>
        </authorList>
    </citation>
    <scope>NUCLEOTIDE SEQUENCE [LARGE SCALE GENOMIC DNA]</scope>
    <source>
        <strain evidence="6 7">XJ-54</strain>
    </source>
</reference>
<dbReference type="SUPFAM" id="SSF46785">
    <property type="entry name" value="Winged helix' DNA-binding domain"/>
    <property type="match status" value="1"/>
</dbReference>
<dbReference type="PROSITE" id="PS50931">
    <property type="entry name" value="HTH_LYSR"/>
    <property type="match status" value="1"/>
</dbReference>
<dbReference type="AlphaFoldDB" id="I0V816"/>
<dbReference type="GO" id="GO:0032993">
    <property type="term" value="C:protein-DNA complex"/>
    <property type="evidence" value="ECO:0007669"/>
    <property type="project" value="TreeGrafter"/>
</dbReference>
<evidence type="ECO:0000313" key="6">
    <source>
        <dbReference type="EMBL" id="EID56269.1"/>
    </source>
</evidence>
<name>I0V816_9PSEU</name>
<dbReference type="Proteomes" id="UP000004691">
    <property type="component" value="Unassembled WGS sequence"/>
</dbReference>
<dbReference type="Gene3D" id="1.10.10.10">
    <property type="entry name" value="Winged helix-like DNA-binding domain superfamily/Winged helix DNA-binding domain"/>
    <property type="match status" value="1"/>
</dbReference>
<dbReference type="InterPro" id="IPR036390">
    <property type="entry name" value="WH_DNA-bd_sf"/>
</dbReference>
<evidence type="ECO:0000259" key="5">
    <source>
        <dbReference type="PROSITE" id="PS50931"/>
    </source>
</evidence>
<evidence type="ECO:0000256" key="1">
    <source>
        <dbReference type="ARBA" id="ARBA00009437"/>
    </source>
</evidence>
<dbReference type="EMBL" id="JH636049">
    <property type="protein sequence ID" value="EID56269.1"/>
    <property type="molecule type" value="Genomic_DNA"/>
</dbReference>
<sequence>MTNLDFRELECFLVLAEELHFGRTGSRLYVSQGRVSQLLRSLETRIGATLVERTSRRVRLTPLGERFVERLRPAYSAVRDSVEEARSAARGIEGRLRIGFQGTADDRITEVIDLFQRRHPGCVTEIVEIPLSDPFGPVYRAEVDVAVVLLPVEEPDLVVGTVFAEHGQTLAVSSRDPLARRSHVSAEELAGVALIGVCGPAPGYWRRAQAPETTPRGVRIPRGPEVRTLQEGLTLTAAGRGGMLLCEPTAASYTRGSVAFVPVTGLPDSMLGLVWHREHETARIRAFAQAFGELS</sequence>
<evidence type="ECO:0000256" key="2">
    <source>
        <dbReference type="ARBA" id="ARBA00023015"/>
    </source>
</evidence>
<dbReference type="SUPFAM" id="SSF53850">
    <property type="entry name" value="Periplasmic binding protein-like II"/>
    <property type="match status" value="1"/>
</dbReference>
<dbReference type="HOGENOM" id="CLU_039613_6_4_11"/>
<dbReference type="InterPro" id="IPR005119">
    <property type="entry name" value="LysR_subst-bd"/>
</dbReference>
<proteinExistence type="inferred from homology"/>
<dbReference type="STRING" id="882086.SacxiDRAFT_4079"/>
<dbReference type="RefSeq" id="WP_006240503.1">
    <property type="nucleotide sequence ID" value="NZ_JH636049.1"/>
</dbReference>
<dbReference type="GO" id="GO:0003700">
    <property type="term" value="F:DNA-binding transcription factor activity"/>
    <property type="evidence" value="ECO:0007669"/>
    <property type="project" value="InterPro"/>
</dbReference>
<dbReference type="InterPro" id="IPR000847">
    <property type="entry name" value="LysR_HTH_N"/>
</dbReference>
<protein>
    <submittedName>
        <fullName evidence="6">Transcriptional regulator</fullName>
    </submittedName>
</protein>
<evidence type="ECO:0000256" key="4">
    <source>
        <dbReference type="ARBA" id="ARBA00023163"/>
    </source>
</evidence>
<dbReference type="OrthoDB" id="79118at2"/>
<accession>I0V816</accession>
<evidence type="ECO:0000256" key="3">
    <source>
        <dbReference type="ARBA" id="ARBA00023125"/>
    </source>
</evidence>
<keyword evidence="7" id="KW-1185">Reference proteome</keyword>
<dbReference type="Pfam" id="PF03466">
    <property type="entry name" value="LysR_substrate"/>
    <property type="match status" value="1"/>
</dbReference>
<dbReference type="PANTHER" id="PTHR30346:SF0">
    <property type="entry name" value="HCA OPERON TRANSCRIPTIONAL ACTIVATOR HCAR"/>
    <property type="match status" value="1"/>
</dbReference>
<keyword evidence="4" id="KW-0804">Transcription</keyword>
<evidence type="ECO:0000313" key="7">
    <source>
        <dbReference type="Proteomes" id="UP000004691"/>
    </source>
</evidence>
<gene>
    <name evidence="6" type="ORF">SacxiDRAFT_4079</name>
</gene>
<dbReference type="Gene3D" id="3.40.190.10">
    <property type="entry name" value="Periplasmic binding protein-like II"/>
    <property type="match status" value="2"/>
</dbReference>
<keyword evidence="3" id="KW-0238">DNA-binding</keyword>
<comment type="similarity">
    <text evidence="1">Belongs to the LysR transcriptional regulatory family.</text>
</comment>
<dbReference type="GO" id="GO:0003677">
    <property type="term" value="F:DNA binding"/>
    <property type="evidence" value="ECO:0007669"/>
    <property type="project" value="UniProtKB-KW"/>
</dbReference>
<dbReference type="InterPro" id="IPR036388">
    <property type="entry name" value="WH-like_DNA-bd_sf"/>
</dbReference>
<keyword evidence="2" id="KW-0805">Transcription regulation</keyword>